<dbReference type="InterPro" id="IPR029044">
    <property type="entry name" value="Nucleotide-diphossugar_trans"/>
</dbReference>
<sequence length="318" mass="35853">MKMVSLKEGIVVTMVICTMLTASTFIIWYDMDAIATNIARLKKYISVPDESRCSARSSTTGGNNTKTNQTSIGIGCAISTKGFNPSSVLSTHPIFTTLMLSFCETASPGYSYNIYISYDYTDAFFKDQNSRDSFKGKIFDMAKKHCTSSLLMCVHFVRCPFEGAPAHAQNYAMIAAYNDSMDYLYRINDDTKMVSKSWTETFIAELSKFNPPNVGVVGPNHQGGNTDILTYDFVHRTHIDIFGFHYPAAFPGWFADDWITEVYKPSRTKKIDNIKVIHTMAVGTRYNVRVDLKTKLKSQVEHDKETLNSWLKKQGKNP</sequence>
<dbReference type="RefSeq" id="XP_013382336.1">
    <property type="nucleotide sequence ID" value="XM_013526882.1"/>
</dbReference>
<dbReference type="RefSeq" id="XP_013382335.1">
    <property type="nucleotide sequence ID" value="XM_013526881.1"/>
</dbReference>
<protein>
    <submittedName>
        <fullName evidence="3 4">Uncharacterized protein LOC106153088</fullName>
    </submittedName>
</protein>
<organism evidence="2 5">
    <name type="scientific">Lingula anatina</name>
    <name type="common">Brachiopod</name>
    <name type="synonym">Lingula unguis</name>
    <dbReference type="NCBI Taxonomy" id="7574"/>
    <lineage>
        <taxon>Eukaryota</taxon>
        <taxon>Metazoa</taxon>
        <taxon>Spiralia</taxon>
        <taxon>Lophotrochozoa</taxon>
        <taxon>Brachiopoda</taxon>
        <taxon>Linguliformea</taxon>
        <taxon>Lingulata</taxon>
        <taxon>Lingulida</taxon>
        <taxon>Linguloidea</taxon>
        <taxon>Lingulidae</taxon>
        <taxon>Lingula</taxon>
    </lineage>
</organism>
<dbReference type="OrthoDB" id="10264146at2759"/>
<dbReference type="RefSeq" id="XP_013382334.1">
    <property type="nucleotide sequence ID" value="XM_013526880.1"/>
</dbReference>
<name>A0A1S3HA41_LINAN</name>
<evidence type="ECO:0000313" key="4">
    <source>
        <dbReference type="RefSeq" id="XP_013382335.1"/>
    </source>
</evidence>
<dbReference type="KEGG" id="lak:106153088"/>
<proteinExistence type="predicted"/>
<keyword evidence="1" id="KW-0812">Transmembrane</keyword>
<evidence type="ECO:0000313" key="5">
    <source>
        <dbReference type="RefSeq" id="XP_013382336.1"/>
    </source>
</evidence>
<dbReference type="Proteomes" id="UP000085678">
    <property type="component" value="Unplaced"/>
</dbReference>
<dbReference type="SUPFAM" id="SSF53448">
    <property type="entry name" value="Nucleotide-diphospho-sugar transferases"/>
    <property type="match status" value="1"/>
</dbReference>
<feature type="transmembrane region" description="Helical" evidence="1">
    <location>
        <begin position="9"/>
        <end position="29"/>
    </location>
</feature>
<gene>
    <name evidence="3 4 5 6" type="primary">LOC106153088</name>
</gene>
<accession>A0A1S3HA41</accession>
<keyword evidence="1" id="KW-1133">Transmembrane helix</keyword>
<evidence type="ECO:0000313" key="6">
    <source>
        <dbReference type="RefSeq" id="XP_013382337.1"/>
    </source>
</evidence>
<reference evidence="3 4" key="1">
    <citation type="submission" date="2025-04" db="UniProtKB">
        <authorList>
            <consortium name="RefSeq"/>
        </authorList>
    </citation>
    <scope>IDENTIFICATION</scope>
    <source>
        <tissue evidence="3 4">Gonads</tissue>
    </source>
</reference>
<dbReference type="RefSeq" id="XP_013382337.1">
    <property type="nucleotide sequence ID" value="XM_013526883.1"/>
</dbReference>
<dbReference type="AlphaFoldDB" id="A0A1S3HA41"/>
<evidence type="ECO:0000313" key="3">
    <source>
        <dbReference type="RefSeq" id="XP_013382334.1"/>
    </source>
</evidence>
<evidence type="ECO:0000256" key="1">
    <source>
        <dbReference type="SAM" id="Phobius"/>
    </source>
</evidence>
<keyword evidence="2" id="KW-1185">Reference proteome</keyword>
<keyword evidence="1" id="KW-0472">Membrane</keyword>
<dbReference type="GeneID" id="106153088"/>
<evidence type="ECO:0000313" key="2">
    <source>
        <dbReference type="Proteomes" id="UP000085678"/>
    </source>
</evidence>